<dbReference type="InterPro" id="IPR012180">
    <property type="entry name" value="Bifunc_ATPase/PTrfase"/>
</dbReference>
<dbReference type="GO" id="GO:0005524">
    <property type="term" value="F:ATP binding"/>
    <property type="evidence" value="ECO:0007669"/>
    <property type="project" value="UniProtKB-KW"/>
</dbReference>
<keyword evidence="9" id="KW-0460">Magnesium</keyword>
<evidence type="ECO:0000313" key="12">
    <source>
        <dbReference type="EMBL" id="ASY64828.1"/>
    </source>
</evidence>
<organism evidence="12 13">
    <name type="scientific">Sinorhizobium sojae CCBAU 05684</name>
    <dbReference type="NCBI Taxonomy" id="716928"/>
    <lineage>
        <taxon>Bacteria</taxon>
        <taxon>Pseudomonadati</taxon>
        <taxon>Pseudomonadota</taxon>
        <taxon>Alphaproteobacteria</taxon>
        <taxon>Hyphomicrobiales</taxon>
        <taxon>Rhizobiaceae</taxon>
        <taxon>Sinorhizobium/Ensifer group</taxon>
        <taxon>Sinorhizobium</taxon>
    </lineage>
</organism>
<dbReference type="Gene3D" id="3.40.50.300">
    <property type="entry name" value="P-loop containing nucleotide triphosphate hydrolases"/>
    <property type="match status" value="1"/>
</dbReference>
<evidence type="ECO:0000256" key="10">
    <source>
        <dbReference type="ARBA" id="ARBA00032441"/>
    </source>
</evidence>
<dbReference type="eggNOG" id="COG0802">
    <property type="taxonomic scope" value="Bacteria"/>
</dbReference>
<dbReference type="RefSeq" id="WP_034852573.1">
    <property type="nucleotide sequence ID" value="NZ_AJQT01000019.1"/>
</dbReference>
<evidence type="ECO:0000313" key="13">
    <source>
        <dbReference type="Proteomes" id="UP000217211"/>
    </source>
</evidence>
<keyword evidence="7" id="KW-0547">Nucleotide-binding</keyword>
<dbReference type="InterPro" id="IPR027417">
    <property type="entry name" value="P-loop_NTPase"/>
</dbReference>
<comment type="subcellular location">
    <subcellularLocation>
        <location evidence="1">Cytoplasm</location>
    </subcellularLocation>
</comment>
<evidence type="ECO:0000256" key="1">
    <source>
        <dbReference type="ARBA" id="ARBA00004496"/>
    </source>
</evidence>
<comment type="similarity">
    <text evidence="2">Belongs to the TsaE family.</text>
</comment>
<dbReference type="Pfam" id="PF02367">
    <property type="entry name" value="TsaE"/>
    <property type="match status" value="1"/>
</dbReference>
<keyword evidence="6" id="KW-0479">Metal-binding</keyword>
<dbReference type="GO" id="GO:0005737">
    <property type="term" value="C:cytoplasm"/>
    <property type="evidence" value="ECO:0007669"/>
    <property type="project" value="UniProtKB-SubCell"/>
</dbReference>
<evidence type="ECO:0000256" key="7">
    <source>
        <dbReference type="ARBA" id="ARBA00022741"/>
    </source>
</evidence>
<keyword evidence="8" id="KW-0067">ATP-binding</keyword>
<dbReference type="InterPro" id="IPR003442">
    <property type="entry name" value="T6A_TsaE"/>
</dbReference>
<dbReference type="Proteomes" id="UP000217211">
    <property type="component" value="Chromosome"/>
</dbReference>
<feature type="domain" description="Aminoglycoside phosphotransferase" evidence="11">
    <location>
        <begin position="172"/>
        <end position="419"/>
    </location>
</feature>
<dbReference type="InterPro" id="IPR011009">
    <property type="entry name" value="Kinase-like_dom_sf"/>
</dbReference>
<dbReference type="AlphaFoldDB" id="A0A249PFZ7"/>
<evidence type="ECO:0000256" key="5">
    <source>
        <dbReference type="ARBA" id="ARBA00022694"/>
    </source>
</evidence>
<dbReference type="NCBIfam" id="TIGR00150">
    <property type="entry name" value="T6A_YjeE"/>
    <property type="match status" value="1"/>
</dbReference>
<dbReference type="Pfam" id="PF01636">
    <property type="entry name" value="APH"/>
    <property type="match status" value="1"/>
</dbReference>
<sequence>MRSVDRLLKDEAATIELAEDLALALKAGDCVGLSGDLGAGKSTFARAFLRAMADDATLEVPSPTFTLVQSYELRIPVAHFDLYRLGDASELDEIGFDEALSVSICLIEWPEKAEGALPADRMTLTFTHEGEGRRVQISAPDEAVFERIMRSLAIRAFLADAGHPHARRRHLSGDASVRAYEHIHAQNAPTKILMDAPRHRPGPILKDGKYYQQLAHIAEDVVPFVALSELLRRRGCTAPAIYARDLDQGLLLIEDLGSEGIVDAEGRPIAERYLEGVRLLAHLHAQPTAREVAIAEGIVHQIPDFDRTAIKIETSLLIDWYLPWKRGAPASEAERREYFAIWDRLIDILGSAEKNLLLRDFHSPNILWRRDLAGLDRIGLIDFQDAMIGPTAYDVASLVQDARVTIDPDLAARLMAGYKCERKALGLFDETAFLRDWHLMAAQRNCKLAGIWVRLMQRDGKPAYMQHMPRTFSYLQQALGHEVLTPLREWCIKAGILAPESAN</sequence>
<evidence type="ECO:0000256" key="6">
    <source>
        <dbReference type="ARBA" id="ARBA00022723"/>
    </source>
</evidence>
<dbReference type="STRING" id="716928.GCA_000261485_01094"/>
<evidence type="ECO:0000256" key="4">
    <source>
        <dbReference type="ARBA" id="ARBA00022490"/>
    </source>
</evidence>
<dbReference type="SUPFAM" id="SSF56112">
    <property type="entry name" value="Protein kinase-like (PK-like)"/>
    <property type="match status" value="1"/>
</dbReference>
<evidence type="ECO:0000256" key="9">
    <source>
        <dbReference type="ARBA" id="ARBA00022842"/>
    </source>
</evidence>
<name>A0A249PFZ7_9HYPH</name>
<dbReference type="PANTHER" id="PTHR33540">
    <property type="entry name" value="TRNA THREONYLCARBAMOYLADENOSINE BIOSYNTHESIS PROTEIN TSAE"/>
    <property type="match status" value="1"/>
</dbReference>
<dbReference type="GO" id="GO:0002949">
    <property type="term" value="P:tRNA threonylcarbamoyladenosine modification"/>
    <property type="evidence" value="ECO:0007669"/>
    <property type="project" value="InterPro"/>
</dbReference>
<dbReference type="EMBL" id="CP023067">
    <property type="protein sequence ID" value="ASY64828.1"/>
    <property type="molecule type" value="Genomic_DNA"/>
</dbReference>
<proteinExistence type="inferred from homology"/>
<dbReference type="GO" id="GO:0046872">
    <property type="term" value="F:metal ion binding"/>
    <property type="evidence" value="ECO:0007669"/>
    <property type="project" value="UniProtKB-KW"/>
</dbReference>
<dbReference type="SUPFAM" id="SSF52540">
    <property type="entry name" value="P-loop containing nucleoside triphosphate hydrolases"/>
    <property type="match status" value="1"/>
</dbReference>
<evidence type="ECO:0000259" key="11">
    <source>
        <dbReference type="Pfam" id="PF01636"/>
    </source>
</evidence>
<dbReference type="PIRSF" id="PIRSF036599">
    <property type="entry name" value="AtpPhos"/>
    <property type="match status" value="1"/>
</dbReference>
<dbReference type="OrthoDB" id="9809275at2"/>
<protein>
    <recommendedName>
        <fullName evidence="3">tRNA threonylcarbamoyladenosine biosynthesis protein TsaE</fullName>
    </recommendedName>
    <alternativeName>
        <fullName evidence="10">t(6)A37 threonylcarbamoyladenosine biosynthesis protein TsaE</fullName>
    </alternativeName>
</protein>
<evidence type="ECO:0000256" key="2">
    <source>
        <dbReference type="ARBA" id="ARBA00007599"/>
    </source>
</evidence>
<dbReference type="InterPro" id="IPR002575">
    <property type="entry name" value="Aminoglycoside_PTrfase"/>
</dbReference>
<gene>
    <name evidence="12" type="ORF">SJ05684_c34060</name>
</gene>
<evidence type="ECO:0000256" key="3">
    <source>
        <dbReference type="ARBA" id="ARBA00019010"/>
    </source>
</evidence>
<keyword evidence="4" id="KW-0963">Cytoplasm</keyword>
<reference evidence="12 13" key="1">
    <citation type="submission" date="2017-08" db="EMBL/GenBank/DDBJ databases">
        <title>Multipartite genome sequences of Sinorhizobium species nodulating soybeans.</title>
        <authorList>
            <person name="Tian C.F."/>
        </authorList>
    </citation>
    <scope>NUCLEOTIDE SEQUENCE [LARGE SCALE GENOMIC DNA]</scope>
    <source>
        <strain evidence="12 13">CCBAU 05684</strain>
    </source>
</reference>
<dbReference type="PANTHER" id="PTHR33540:SF2">
    <property type="entry name" value="TRNA THREONYLCARBAMOYLADENOSINE BIOSYNTHESIS PROTEIN TSAE"/>
    <property type="match status" value="1"/>
</dbReference>
<keyword evidence="5" id="KW-0819">tRNA processing</keyword>
<evidence type="ECO:0000256" key="8">
    <source>
        <dbReference type="ARBA" id="ARBA00022840"/>
    </source>
</evidence>
<dbReference type="Gene3D" id="3.30.200.20">
    <property type="entry name" value="Phosphorylase Kinase, domain 1"/>
    <property type="match status" value="1"/>
</dbReference>
<keyword evidence="13" id="KW-1185">Reference proteome</keyword>
<dbReference type="eggNOG" id="COG3178">
    <property type="taxonomic scope" value="Bacteria"/>
</dbReference>
<accession>A0A249PFZ7</accession>
<dbReference type="KEGG" id="esj:SJ05684_c34060"/>
<dbReference type="Gene3D" id="3.90.1200.10">
    <property type="match status" value="1"/>
</dbReference>